<dbReference type="InterPro" id="IPR009057">
    <property type="entry name" value="Homeodomain-like_sf"/>
</dbReference>
<dbReference type="AlphaFoldDB" id="A0AB39R3L1"/>
<dbReference type="RefSeq" id="WP_369227043.1">
    <property type="nucleotide sequence ID" value="NZ_CP163441.1"/>
</dbReference>
<evidence type="ECO:0000256" key="2">
    <source>
        <dbReference type="PROSITE-ProRule" id="PRU00335"/>
    </source>
</evidence>
<reference evidence="4" key="1">
    <citation type="submission" date="2024-07" db="EMBL/GenBank/DDBJ databases">
        <authorList>
            <person name="Yu S.T."/>
        </authorList>
    </citation>
    <scope>NUCLEOTIDE SEQUENCE</scope>
    <source>
        <strain evidence="4">R39</strain>
    </source>
</reference>
<dbReference type="SUPFAM" id="SSF46689">
    <property type="entry name" value="Homeodomain-like"/>
    <property type="match status" value="1"/>
</dbReference>
<dbReference type="GO" id="GO:0003700">
    <property type="term" value="F:DNA-binding transcription factor activity"/>
    <property type="evidence" value="ECO:0007669"/>
    <property type="project" value="TreeGrafter"/>
</dbReference>
<feature type="domain" description="HTH tetR-type" evidence="3">
    <location>
        <begin position="23"/>
        <end position="83"/>
    </location>
</feature>
<proteinExistence type="predicted"/>
<protein>
    <submittedName>
        <fullName evidence="4">TetR/AcrR family transcriptional regulator</fullName>
    </submittedName>
</protein>
<evidence type="ECO:0000259" key="3">
    <source>
        <dbReference type="PROSITE" id="PS50977"/>
    </source>
</evidence>
<keyword evidence="1 2" id="KW-0238">DNA-binding</keyword>
<dbReference type="PANTHER" id="PTHR30055">
    <property type="entry name" value="HTH-TYPE TRANSCRIPTIONAL REGULATOR RUTR"/>
    <property type="match status" value="1"/>
</dbReference>
<dbReference type="Pfam" id="PF00440">
    <property type="entry name" value="TetR_N"/>
    <property type="match status" value="1"/>
</dbReference>
<dbReference type="PANTHER" id="PTHR30055:SF226">
    <property type="entry name" value="HTH-TYPE TRANSCRIPTIONAL REGULATOR PKSA"/>
    <property type="match status" value="1"/>
</dbReference>
<name>A0AB39R3L1_9ACTN</name>
<sequence length="218" mass="23915">MGEVRAAQAADLEIRPPKQRRSREAWNRVLDAGVSILEDGGYEAFTIAAVCERAEVAPPAIYARTTSKDALFLAVYEHAIQRLRAEQQVFSDNSRWADLAAAELVREAVAETVGIFLRHERFLRAVVLTSASHPEIRRRGSRYGQELGSGFAKVVLRAADAITLPDVETAVHSCFSTVFAASVIRVAYGPEFARPVPVEDDAFIADLAETAVRYLLSA</sequence>
<accession>A0AB39R3L1</accession>
<dbReference type="EMBL" id="CP163441">
    <property type="protein sequence ID" value="XDQ48218.1"/>
    <property type="molecule type" value="Genomic_DNA"/>
</dbReference>
<dbReference type="GO" id="GO:0000976">
    <property type="term" value="F:transcription cis-regulatory region binding"/>
    <property type="evidence" value="ECO:0007669"/>
    <property type="project" value="TreeGrafter"/>
</dbReference>
<evidence type="ECO:0000256" key="1">
    <source>
        <dbReference type="ARBA" id="ARBA00023125"/>
    </source>
</evidence>
<gene>
    <name evidence="4" type="ORF">AB5J52_41470</name>
</gene>
<evidence type="ECO:0000313" key="4">
    <source>
        <dbReference type="EMBL" id="XDQ48218.1"/>
    </source>
</evidence>
<dbReference type="Gene3D" id="1.10.10.60">
    <property type="entry name" value="Homeodomain-like"/>
    <property type="match status" value="1"/>
</dbReference>
<feature type="DNA-binding region" description="H-T-H motif" evidence="2">
    <location>
        <begin position="46"/>
        <end position="65"/>
    </location>
</feature>
<organism evidence="4">
    <name type="scientific">Streptomyces sp. R39</name>
    <dbReference type="NCBI Taxonomy" id="3238631"/>
    <lineage>
        <taxon>Bacteria</taxon>
        <taxon>Bacillati</taxon>
        <taxon>Actinomycetota</taxon>
        <taxon>Actinomycetes</taxon>
        <taxon>Kitasatosporales</taxon>
        <taxon>Streptomycetaceae</taxon>
        <taxon>Streptomyces</taxon>
    </lineage>
</organism>
<dbReference type="InterPro" id="IPR001647">
    <property type="entry name" value="HTH_TetR"/>
</dbReference>
<dbReference type="PROSITE" id="PS50977">
    <property type="entry name" value="HTH_TETR_2"/>
    <property type="match status" value="1"/>
</dbReference>
<dbReference type="Gene3D" id="1.10.357.10">
    <property type="entry name" value="Tetracycline Repressor, domain 2"/>
    <property type="match status" value="1"/>
</dbReference>
<dbReference type="InterPro" id="IPR050109">
    <property type="entry name" value="HTH-type_TetR-like_transc_reg"/>
</dbReference>